<dbReference type="OrthoDB" id="3041043at2759"/>
<dbReference type="EMBL" id="BFAD01000002">
    <property type="protein sequence ID" value="GBE80218.1"/>
    <property type="molecule type" value="Genomic_DNA"/>
</dbReference>
<gene>
    <name evidence="1" type="ORF">SCP_0214280</name>
</gene>
<dbReference type="GeneID" id="38777135"/>
<keyword evidence="2" id="KW-1185">Reference proteome</keyword>
<evidence type="ECO:0000313" key="2">
    <source>
        <dbReference type="Proteomes" id="UP000287166"/>
    </source>
</evidence>
<proteinExistence type="predicted"/>
<dbReference type="RefSeq" id="XP_027611131.1">
    <property type="nucleotide sequence ID" value="XM_027755330.1"/>
</dbReference>
<evidence type="ECO:0008006" key="3">
    <source>
        <dbReference type="Google" id="ProtNLM"/>
    </source>
</evidence>
<accession>A0A401GDF8</accession>
<sequence length="422" mass="48140">MAPTGTVEEAENVVEPMFTNNVLHIDLVCDVIFSCCNPISLLRVALTCRQARAAISSYMHYAFNINRHLMRFFPDPCAFRSLQARTGTIISGSMALQFFDRSFYPSSDLDLYTHMCHRREVGEWLIKSGYKFAPTRRQQPTFEQSIDDLGLRASNVYGLPGVCCIFDFTKRIAGRQELKVQLIVALHNPIEVILGFHSTCVMNAISFEKAYCLFPRATLEERHSLISSTQAGASRWRAQGIAKYRKRGWRMHYKLPISEDQRNRLFGCGWRWIDDEKSWVIPLDTTGIEPPPSANLSSLPMQHDPISLSNWKILYNKGSGAIMLFTSMKDELLRYEYMLTDRDLQLYINQVLSMKKREEQCKKQLLLDSEDSTLCDEQMAELVQVWMLAQREEVASSGPPAAGVYSNHLPRLGLPTVQCSIA</sequence>
<organism evidence="1 2">
    <name type="scientific">Sparassis crispa</name>
    <dbReference type="NCBI Taxonomy" id="139825"/>
    <lineage>
        <taxon>Eukaryota</taxon>
        <taxon>Fungi</taxon>
        <taxon>Dikarya</taxon>
        <taxon>Basidiomycota</taxon>
        <taxon>Agaricomycotina</taxon>
        <taxon>Agaricomycetes</taxon>
        <taxon>Polyporales</taxon>
        <taxon>Sparassidaceae</taxon>
        <taxon>Sparassis</taxon>
    </lineage>
</organism>
<protein>
    <recommendedName>
        <fullName evidence="3">F-box domain-containing protein</fullName>
    </recommendedName>
</protein>
<dbReference type="Proteomes" id="UP000287166">
    <property type="component" value="Unassembled WGS sequence"/>
</dbReference>
<evidence type="ECO:0000313" key="1">
    <source>
        <dbReference type="EMBL" id="GBE80218.1"/>
    </source>
</evidence>
<dbReference type="InParanoid" id="A0A401GDF8"/>
<name>A0A401GDF8_9APHY</name>
<reference evidence="1 2" key="1">
    <citation type="journal article" date="2018" name="Sci. Rep.">
        <title>Genome sequence of the cauliflower mushroom Sparassis crispa (Hanabiratake) and its association with beneficial usage.</title>
        <authorList>
            <person name="Kiyama R."/>
            <person name="Furutani Y."/>
            <person name="Kawaguchi K."/>
            <person name="Nakanishi T."/>
        </authorList>
    </citation>
    <scope>NUCLEOTIDE SEQUENCE [LARGE SCALE GENOMIC DNA]</scope>
</reference>
<dbReference type="AlphaFoldDB" id="A0A401GDF8"/>
<comment type="caution">
    <text evidence="1">The sequence shown here is derived from an EMBL/GenBank/DDBJ whole genome shotgun (WGS) entry which is preliminary data.</text>
</comment>